<sequence length="137" mass="15463">MSVTKIKFGGKEVETYTVDFDGEKWMVANPFAEALNYSRANKAIFDKVSVKNQKSFEQINPHRSSAGESSVIPRNMKPNTKFINRAGVFELINASDMPGAKRFQVWNNNDLLPSLCQEGEYKMARDAPADIAHKMMQ</sequence>
<reference evidence="2" key="1">
    <citation type="submission" date="2019-12" db="EMBL/GenBank/DDBJ databases">
        <authorList>
            <person name="Naderpour M."/>
            <person name="Shahbazi R."/>
        </authorList>
    </citation>
    <scope>NUCLEOTIDE SEQUENCE</scope>
    <source>
        <strain evidence="2">201IRAZ</strain>
    </source>
</reference>
<name>A0A7S6IJP6_9ABAC</name>
<feature type="domain" description="Bro-N" evidence="1">
    <location>
        <begin position="1"/>
        <end position="119"/>
    </location>
</feature>
<dbReference type="PROSITE" id="PS51750">
    <property type="entry name" value="BRO_N"/>
    <property type="match status" value="1"/>
</dbReference>
<accession>A0A7S6IJP6</accession>
<dbReference type="InterPro" id="IPR003497">
    <property type="entry name" value="BRO_N_domain"/>
</dbReference>
<evidence type="ECO:0000313" key="2">
    <source>
        <dbReference type="EMBL" id="QOI08505.1"/>
    </source>
</evidence>
<organism evidence="2">
    <name type="scientific">Helicoverpa armigera SNPV</name>
    <dbReference type="NCBI Taxonomy" id="991878"/>
    <lineage>
        <taxon>Viruses</taxon>
        <taxon>Viruses incertae sedis</taxon>
        <taxon>Naldaviricetes</taxon>
        <taxon>Lefavirales</taxon>
        <taxon>Baculoviridae</taxon>
        <taxon>Alphabaculovirus</taxon>
        <taxon>Alphabaculovirus helarmigerae</taxon>
    </lineage>
</organism>
<proteinExistence type="predicted"/>
<dbReference type="EMBL" id="MN862403">
    <property type="protein sequence ID" value="QOI08505.1"/>
    <property type="molecule type" value="Genomic_DNA"/>
</dbReference>
<evidence type="ECO:0000259" key="1">
    <source>
        <dbReference type="PROSITE" id="PS51750"/>
    </source>
</evidence>
<protein>
    <submittedName>
        <fullName evidence="2">BRO-A protein</fullName>
    </submittedName>
</protein>
<dbReference type="Pfam" id="PF02498">
    <property type="entry name" value="Bro-N"/>
    <property type="match status" value="1"/>
</dbReference>
<dbReference type="SMART" id="SM01040">
    <property type="entry name" value="Bro-N"/>
    <property type="match status" value="1"/>
</dbReference>